<dbReference type="InterPro" id="IPR002347">
    <property type="entry name" value="SDR_fam"/>
</dbReference>
<dbReference type="Gene3D" id="3.40.50.720">
    <property type="entry name" value="NAD(P)-binding Rossmann-like Domain"/>
    <property type="match status" value="1"/>
</dbReference>
<keyword evidence="2" id="KW-1185">Reference proteome</keyword>
<reference evidence="1 2" key="1">
    <citation type="submission" date="2016-04" db="EMBL/GenBank/DDBJ databases">
        <authorList>
            <consortium name="Pathogen Informatics"/>
        </authorList>
    </citation>
    <scope>NUCLEOTIDE SEQUENCE [LARGE SCALE GENOMIC DNA]</scope>
    <source>
        <strain evidence="1 2">H050680373</strain>
    </source>
</reference>
<dbReference type="SUPFAM" id="SSF51735">
    <property type="entry name" value="NAD(P)-binding Rossmann-fold domains"/>
    <property type="match status" value="1"/>
</dbReference>
<accession>A0A157SMI7</accession>
<keyword evidence="1" id="KW-0560">Oxidoreductase</keyword>
<dbReference type="RefSeq" id="WP_066129955.1">
    <property type="nucleotide sequence ID" value="NZ_FKIF01000007.1"/>
</dbReference>
<name>A0A157SMI7_9BORD</name>
<dbReference type="PRINTS" id="PR00081">
    <property type="entry name" value="GDHRDH"/>
</dbReference>
<dbReference type="EC" id="1.-.-.-" evidence="1"/>
<sequence>MTHSSSHETGPSILLIGASRGLGFAMSAEFLKRGWNVVGTVRGNARTELHDLADAHQDRVEIEPLDVTEQVQIAALRDRLSGRRFDILFVNAGTANTNQHETIADVTTEEFVRVMVTNALAPMRVIEALQDLVPADGLIGIMSSGQGSIASNEKGGHEVYRGSKSALNQYMRSYAARHAGEQRALLLLAPGWIRTALGGPEAPSGLEETIPDIVSVLLSKRGKPGLEYLDRMGRTVPW</sequence>
<dbReference type="InterPro" id="IPR036291">
    <property type="entry name" value="NAD(P)-bd_dom_sf"/>
</dbReference>
<dbReference type="GO" id="GO:0016616">
    <property type="term" value="F:oxidoreductase activity, acting on the CH-OH group of donors, NAD or NADP as acceptor"/>
    <property type="evidence" value="ECO:0007669"/>
    <property type="project" value="TreeGrafter"/>
</dbReference>
<evidence type="ECO:0000313" key="1">
    <source>
        <dbReference type="EMBL" id="SAI71501.1"/>
    </source>
</evidence>
<protein>
    <submittedName>
        <fullName evidence="1">Short chain dehydrogenase</fullName>
        <ecNumber evidence="1">1.-.-.-</ecNumber>
    </submittedName>
</protein>
<gene>
    <name evidence="1" type="primary">csgA</name>
    <name evidence="1" type="ORF">SAMEA3906486_03575</name>
</gene>
<evidence type="ECO:0000313" key="2">
    <source>
        <dbReference type="Proteomes" id="UP000076848"/>
    </source>
</evidence>
<dbReference type="InterPro" id="IPR052184">
    <property type="entry name" value="SDR_enzymes"/>
</dbReference>
<dbReference type="Proteomes" id="UP000076848">
    <property type="component" value="Unassembled WGS sequence"/>
</dbReference>
<dbReference type="STRING" id="288768.SAMEA3906486_03575"/>
<organism evidence="1 2">
    <name type="scientific">Bordetella ansorpii</name>
    <dbReference type="NCBI Taxonomy" id="288768"/>
    <lineage>
        <taxon>Bacteria</taxon>
        <taxon>Pseudomonadati</taxon>
        <taxon>Pseudomonadota</taxon>
        <taxon>Betaproteobacteria</taxon>
        <taxon>Burkholderiales</taxon>
        <taxon>Alcaligenaceae</taxon>
        <taxon>Bordetella</taxon>
    </lineage>
</organism>
<proteinExistence type="predicted"/>
<dbReference type="OrthoDB" id="5786478at2"/>
<dbReference type="PANTHER" id="PTHR45458">
    <property type="entry name" value="SHORT-CHAIN DEHYDROGENASE/REDUCTASE SDR"/>
    <property type="match status" value="1"/>
</dbReference>
<dbReference type="AlphaFoldDB" id="A0A157SMI7"/>
<dbReference type="Pfam" id="PF13561">
    <property type="entry name" value="adh_short_C2"/>
    <property type="match status" value="1"/>
</dbReference>
<dbReference type="PANTHER" id="PTHR45458:SF1">
    <property type="entry name" value="SHORT CHAIN DEHYDROGENASE"/>
    <property type="match status" value="1"/>
</dbReference>
<dbReference type="EMBL" id="FKIF01000007">
    <property type="protein sequence ID" value="SAI71501.1"/>
    <property type="molecule type" value="Genomic_DNA"/>
</dbReference>